<dbReference type="Proteomes" id="UP000594463">
    <property type="component" value="Chromosome"/>
</dbReference>
<dbReference type="KEGG" id="alam:RT761_01625"/>
<sequence length="84" mass="9645">MTPKVSDEILTTSKNEGERARGGEGGEKEEGDWALDDALGVRRDFQEERTIMDEGFKTISICKHLYGFGYRLSLHFLYYCLLHI</sequence>
<evidence type="ECO:0000313" key="3">
    <source>
        <dbReference type="Proteomes" id="UP000594463"/>
    </source>
</evidence>
<protein>
    <submittedName>
        <fullName evidence="2">Uncharacterized protein</fullName>
    </submittedName>
</protein>
<evidence type="ECO:0000313" key="2">
    <source>
        <dbReference type="EMBL" id="QPM68405.1"/>
    </source>
</evidence>
<proteinExistence type="predicted"/>
<accession>A0A7T1AM22</accession>
<keyword evidence="3" id="KW-1185">Reference proteome</keyword>
<organism evidence="2 3">
    <name type="scientific">Atribacter laminatus</name>
    <dbReference type="NCBI Taxonomy" id="2847778"/>
    <lineage>
        <taxon>Bacteria</taxon>
        <taxon>Pseudomonadati</taxon>
        <taxon>Atribacterota</taxon>
        <taxon>Atribacteria</taxon>
        <taxon>Atribacterales</taxon>
        <taxon>Atribacteraceae</taxon>
        <taxon>Atribacter</taxon>
    </lineage>
</organism>
<feature type="compositionally biased region" description="Basic and acidic residues" evidence="1">
    <location>
        <begin position="15"/>
        <end position="28"/>
    </location>
</feature>
<reference evidence="2 3" key="1">
    <citation type="journal article" date="2021" name="Nat. Commun.">
        <title>Isolation of a member of the candidate phylum Atribacteria reveals a unique cell membrane structure.</title>
        <authorList>
            <person name="Taiki K."/>
            <person name="Nobu M.K."/>
            <person name="Kusada H."/>
            <person name="Meng X.-Y."/>
            <person name="Hosoki N."/>
            <person name="Uematsu K."/>
            <person name="Yoshioka H."/>
            <person name="Kamagata Y."/>
            <person name="Tamaki H."/>
        </authorList>
    </citation>
    <scope>NUCLEOTIDE SEQUENCE [LARGE SCALE GENOMIC DNA]</scope>
    <source>
        <strain evidence="2 3">RT761</strain>
    </source>
</reference>
<gene>
    <name evidence="2" type="ORF">RT761_01625</name>
</gene>
<dbReference type="EMBL" id="CP065383">
    <property type="protein sequence ID" value="QPM68405.1"/>
    <property type="molecule type" value="Genomic_DNA"/>
</dbReference>
<name>A0A7T1AM22_ATRLM</name>
<dbReference type="AlphaFoldDB" id="A0A7T1AM22"/>
<feature type="region of interest" description="Disordered" evidence="1">
    <location>
        <begin position="1"/>
        <end position="30"/>
    </location>
</feature>
<evidence type="ECO:0000256" key="1">
    <source>
        <dbReference type="SAM" id="MobiDB-lite"/>
    </source>
</evidence>
<dbReference type="RefSeq" id="WP_218113429.1">
    <property type="nucleotide sequence ID" value="NZ_CP065383.1"/>
</dbReference>